<proteinExistence type="predicted"/>
<gene>
    <name evidence="2" type="ordered locus">OB2243</name>
</gene>
<name>Q8EP74_OCEIH</name>
<keyword evidence="1" id="KW-0812">Transmembrane</keyword>
<organism evidence="2 3">
    <name type="scientific">Oceanobacillus iheyensis (strain DSM 14371 / CIP 107618 / JCM 11309 / KCTC 3954 / HTE831)</name>
    <dbReference type="NCBI Taxonomy" id="221109"/>
    <lineage>
        <taxon>Bacteria</taxon>
        <taxon>Bacillati</taxon>
        <taxon>Bacillota</taxon>
        <taxon>Bacilli</taxon>
        <taxon>Bacillales</taxon>
        <taxon>Bacillaceae</taxon>
        <taxon>Oceanobacillus</taxon>
    </lineage>
</organism>
<feature type="transmembrane region" description="Helical" evidence="1">
    <location>
        <begin position="59"/>
        <end position="80"/>
    </location>
</feature>
<dbReference type="Proteomes" id="UP000000822">
    <property type="component" value="Chromosome"/>
</dbReference>
<dbReference type="HOGENOM" id="CLU_128610_0_0_9"/>
<accession>Q8EP74</accession>
<evidence type="ECO:0000313" key="2">
    <source>
        <dbReference type="EMBL" id="BAC14199.1"/>
    </source>
</evidence>
<dbReference type="EMBL" id="BA000028">
    <property type="protein sequence ID" value="BAC14199.1"/>
    <property type="molecule type" value="Genomic_DNA"/>
</dbReference>
<dbReference type="eggNOG" id="ENOG5032Z7G">
    <property type="taxonomic scope" value="Bacteria"/>
</dbReference>
<sequence>MKYIGAFFLKFLITLFTLWIVLGFIYGNLFSSIFLLSVIIATITYIGDLFTLPRLSSQAAIISDFILYWIVLWLASITIINEVYSITIATLISAISLSLSEIYFHHYMLDDVIRQKKMGEIAYFPTHRFQTETSEEITPSENDDDSNKE</sequence>
<evidence type="ECO:0000256" key="1">
    <source>
        <dbReference type="SAM" id="Phobius"/>
    </source>
</evidence>
<dbReference type="Pfam" id="PF10710">
    <property type="entry name" value="DUF2512"/>
    <property type="match status" value="1"/>
</dbReference>
<keyword evidence="1" id="KW-1133">Transmembrane helix</keyword>
<reference evidence="2 3" key="2">
    <citation type="journal article" date="2002" name="Nucleic Acids Res.">
        <title>Genome sequence of Oceanobacillus iheyensis isolated from the Iheya Ridge and its unexpected adaptive capabilities to extreme environments.</title>
        <authorList>
            <person name="Takami H."/>
            <person name="Takaki Y."/>
            <person name="Uchiyama I."/>
        </authorList>
    </citation>
    <scope>NUCLEOTIDE SEQUENCE [LARGE SCALE GENOMIC DNA]</scope>
    <source>
        <strain evidence="3">DSM 14371 / CIP 107618 / JCM 11309 / KCTC 3954 / HTE831</strain>
    </source>
</reference>
<feature type="transmembrane region" description="Helical" evidence="1">
    <location>
        <begin position="7"/>
        <end position="27"/>
    </location>
</feature>
<protein>
    <submittedName>
        <fullName evidence="2">Hypothetical conserved protein</fullName>
    </submittedName>
</protein>
<feature type="transmembrane region" description="Helical" evidence="1">
    <location>
        <begin position="33"/>
        <end position="52"/>
    </location>
</feature>
<dbReference type="KEGG" id="oih:OB2243"/>
<keyword evidence="1" id="KW-0472">Membrane</keyword>
<feature type="transmembrane region" description="Helical" evidence="1">
    <location>
        <begin position="86"/>
        <end position="109"/>
    </location>
</feature>
<reference evidence="2 3" key="1">
    <citation type="journal article" date="2001" name="FEMS Microbiol. Lett.">
        <title>Oceanobacillus iheyensis gen. nov., sp. nov., a deep-sea extremely halotolerant and alkaliphilic species isolated from a depth of 1050 m on the Iheya Ridge.</title>
        <authorList>
            <person name="Lu J."/>
            <person name="Nogi Y."/>
            <person name="Takami H."/>
        </authorList>
    </citation>
    <scope>NUCLEOTIDE SEQUENCE [LARGE SCALE GENOMIC DNA]</scope>
    <source>
        <strain evidence="3">DSM 14371 / CIP 107618 / JCM 11309 / KCTC 3954 / HTE831</strain>
    </source>
</reference>
<dbReference type="STRING" id="221109.gene:10734491"/>
<evidence type="ECO:0000313" key="3">
    <source>
        <dbReference type="Proteomes" id="UP000000822"/>
    </source>
</evidence>
<dbReference type="AlphaFoldDB" id="Q8EP74"/>
<keyword evidence="3" id="KW-1185">Reference proteome</keyword>
<dbReference type="OrthoDB" id="2111682at2"/>
<dbReference type="InterPro" id="IPR019649">
    <property type="entry name" value="DUF2512"/>
</dbReference>